<evidence type="ECO:0000313" key="9">
    <source>
        <dbReference type="Proteomes" id="UP001161325"/>
    </source>
</evidence>
<dbReference type="EMBL" id="BRXS01000004">
    <property type="protein sequence ID" value="GLC26000.1"/>
    <property type="molecule type" value="Genomic_DNA"/>
</dbReference>
<evidence type="ECO:0000313" key="8">
    <source>
        <dbReference type="EMBL" id="GLC26000.1"/>
    </source>
</evidence>
<dbReference type="SUPFAM" id="SSF48452">
    <property type="entry name" value="TPR-like"/>
    <property type="match status" value="1"/>
</dbReference>
<keyword evidence="3 6" id="KW-0732">Signal</keyword>
<dbReference type="GO" id="GO:0009279">
    <property type="term" value="C:cell outer membrane"/>
    <property type="evidence" value="ECO:0007669"/>
    <property type="project" value="UniProtKB-SubCell"/>
</dbReference>
<evidence type="ECO:0000256" key="3">
    <source>
        <dbReference type="ARBA" id="ARBA00022729"/>
    </source>
</evidence>
<dbReference type="PROSITE" id="PS51257">
    <property type="entry name" value="PROKAR_LIPOPROTEIN"/>
    <property type="match status" value="1"/>
</dbReference>
<comment type="similarity">
    <text evidence="2">Belongs to the SusD family.</text>
</comment>
<dbReference type="InterPro" id="IPR011990">
    <property type="entry name" value="TPR-like_helical_dom_sf"/>
</dbReference>
<dbReference type="AlphaFoldDB" id="A0AA37Q3P9"/>
<reference evidence="8" key="1">
    <citation type="submission" date="2022-08" db="EMBL/GenBank/DDBJ databases">
        <title>Draft genome sequencing of Roseisolibacter agri AW1220.</title>
        <authorList>
            <person name="Tobiishi Y."/>
            <person name="Tonouchi A."/>
        </authorList>
    </citation>
    <scope>NUCLEOTIDE SEQUENCE</scope>
    <source>
        <strain evidence="8">AW1220</strain>
    </source>
</reference>
<name>A0AA37Q3P9_9BACT</name>
<feature type="signal peptide" evidence="6">
    <location>
        <begin position="1"/>
        <end position="20"/>
    </location>
</feature>
<accession>A0AA37Q3P9</accession>
<protein>
    <recommendedName>
        <fullName evidence="7">RagB/SusD domain-containing protein</fullName>
    </recommendedName>
</protein>
<dbReference type="RefSeq" id="WP_284350471.1">
    <property type="nucleotide sequence ID" value="NZ_BRXS01000004.1"/>
</dbReference>
<keyword evidence="5" id="KW-0998">Cell outer membrane</keyword>
<sequence length="539" mass="58133">MRRRFLPLTLLGATALAGCASDPLSVGNTSAPTVESLLGSASGTETLISKLMQNAFVGQYNSTDAMWPQMLVMSGESEATVANFGMLARGGLPRALIDNTLGNAVAIGNNRDFSFLTRATRIASQSINALDEAKASFPVADYTRTRSFAFFALGYSLGHMALVYEKAAIITPATKDDEIPELSPASAVYTTAMAMLDTAQALASSAAVTSGAGTSIPNTWLATSSAISMPDFVRIVRSYKARLRANMPRTPGEMSQVNWTAVRDDATNGIRTNLVVNLSPGTGWQVSWLNQAAVGSSWHQMPYWVIGMADTTGAYGTWLSTGVTSRAPFLIRTPDKRFPQGETRAAQQSFQDPIIPKDTVVYFRNRPTGADAVGGPTGGSQYDFFRFYDYRRNNSTGSWPLLTTAEIDLLAAEAHIRLGNIAAAIPLVDKYRVRAGLPAIGGTITALGQPVPGGNACVPRVMIGGSLRCGDLLEALKYEKRLETTFTGYGVWYLDARRWNDLIVGTPLEWPVPYQETDARKMPTERNTRQAAAGNTYGW</sequence>
<evidence type="ECO:0000256" key="5">
    <source>
        <dbReference type="ARBA" id="ARBA00023237"/>
    </source>
</evidence>
<dbReference type="Gene3D" id="1.25.40.390">
    <property type="match status" value="1"/>
</dbReference>
<comment type="subcellular location">
    <subcellularLocation>
        <location evidence="1">Cell outer membrane</location>
    </subcellularLocation>
</comment>
<evidence type="ECO:0000259" key="7">
    <source>
        <dbReference type="Pfam" id="PF07980"/>
    </source>
</evidence>
<evidence type="ECO:0000256" key="6">
    <source>
        <dbReference type="SAM" id="SignalP"/>
    </source>
</evidence>
<dbReference type="InterPro" id="IPR012944">
    <property type="entry name" value="SusD_RagB_dom"/>
</dbReference>
<dbReference type="Proteomes" id="UP001161325">
    <property type="component" value="Unassembled WGS sequence"/>
</dbReference>
<keyword evidence="4" id="KW-0472">Membrane</keyword>
<evidence type="ECO:0000256" key="2">
    <source>
        <dbReference type="ARBA" id="ARBA00006275"/>
    </source>
</evidence>
<organism evidence="8 9">
    <name type="scientific">Roseisolibacter agri</name>
    <dbReference type="NCBI Taxonomy" id="2014610"/>
    <lineage>
        <taxon>Bacteria</taxon>
        <taxon>Pseudomonadati</taxon>
        <taxon>Gemmatimonadota</taxon>
        <taxon>Gemmatimonadia</taxon>
        <taxon>Gemmatimonadales</taxon>
        <taxon>Gemmatimonadaceae</taxon>
        <taxon>Roseisolibacter</taxon>
    </lineage>
</organism>
<dbReference type="Pfam" id="PF07980">
    <property type="entry name" value="SusD_RagB"/>
    <property type="match status" value="1"/>
</dbReference>
<gene>
    <name evidence="8" type="ORF">rosag_25130</name>
</gene>
<feature type="domain" description="RagB/SusD" evidence="7">
    <location>
        <begin position="382"/>
        <end position="513"/>
    </location>
</feature>
<proteinExistence type="inferred from homology"/>
<feature type="chain" id="PRO_5041244905" description="RagB/SusD domain-containing protein" evidence="6">
    <location>
        <begin position="21"/>
        <end position="539"/>
    </location>
</feature>
<comment type="caution">
    <text evidence="8">The sequence shown here is derived from an EMBL/GenBank/DDBJ whole genome shotgun (WGS) entry which is preliminary data.</text>
</comment>
<keyword evidence="9" id="KW-1185">Reference proteome</keyword>
<evidence type="ECO:0000256" key="4">
    <source>
        <dbReference type="ARBA" id="ARBA00023136"/>
    </source>
</evidence>
<evidence type="ECO:0000256" key="1">
    <source>
        <dbReference type="ARBA" id="ARBA00004442"/>
    </source>
</evidence>